<keyword evidence="4" id="KW-1185">Reference proteome</keyword>
<feature type="transmembrane region" description="Helical" evidence="2">
    <location>
        <begin position="171"/>
        <end position="192"/>
    </location>
</feature>
<dbReference type="Pfam" id="PF09913">
    <property type="entry name" value="DUF2142"/>
    <property type="match status" value="1"/>
</dbReference>
<feature type="transmembrane region" description="Helical" evidence="2">
    <location>
        <begin position="473"/>
        <end position="491"/>
    </location>
</feature>
<feature type="compositionally biased region" description="Low complexity" evidence="1">
    <location>
        <begin position="549"/>
        <end position="578"/>
    </location>
</feature>
<keyword evidence="2" id="KW-1133">Transmembrane helix</keyword>
<accession>A0ABP5FD30</accession>
<gene>
    <name evidence="3" type="ORF">GCM10009839_19330</name>
</gene>
<feature type="region of interest" description="Disordered" evidence="1">
    <location>
        <begin position="1"/>
        <end position="38"/>
    </location>
</feature>
<sequence length="589" mass="62647">MSATEVREPGPAPARSARPGRSGRSGHPGRRPRLFDRFGHGRANGRRRIWLMAFAGFFLMGTAWALALPVEGNTDEIAHAERAYAVATGQWLGHPSHAVLNRPGAIFEVPRSLVPLNAECMFHPSVVASCQRWTSDHGLARANSWTGRYSPLYYLPVGLPMRVWPNETGVIAGRIVSAALSAVLLATAITLATFVGSRLLILAVLAAATPSAVNLAGAVNPNGFEISAGILFWTCTVVMLRGPDTGLPPGRTRRVADWATLAGFILLTTRALGPVWCAATLAAAALLADRAHLRQLRAIGGWPHRFAALAAGALGGLAWNLAAHNFEYYKIDSVAADRRHGLIGRTLAENITGLLNVRAEGWVRGVVGVAGQADYYAPLWLDLAWYGLIFAIVTLAMVTAPRRWRLVIGLIGAATFLLTAALELRYLQMLGWTQMSRYFMPFFAGMWILAGGAVPAGTVPLDAERRLLRTGSTVMAVCQLSWLALVMNRYQNGFYATVNPFSGKWTPTVGVVPPLAVMTVGIACTMWVARWRRLAAGAVGSGSMGSGSLGSPSSPGSSGTSGSSASSARSSAYSGTLSNTPHCDTPPLT</sequence>
<dbReference type="InterPro" id="IPR018674">
    <property type="entry name" value="DUF2142_membrane"/>
</dbReference>
<feature type="transmembrane region" description="Helical" evidence="2">
    <location>
        <begin position="49"/>
        <end position="67"/>
    </location>
</feature>
<feature type="compositionally biased region" description="Low complexity" evidence="1">
    <location>
        <begin position="13"/>
        <end position="22"/>
    </location>
</feature>
<organism evidence="3 4">
    <name type="scientific">Catenulispora yoronensis</name>
    <dbReference type="NCBI Taxonomy" id="450799"/>
    <lineage>
        <taxon>Bacteria</taxon>
        <taxon>Bacillati</taxon>
        <taxon>Actinomycetota</taxon>
        <taxon>Actinomycetes</taxon>
        <taxon>Catenulisporales</taxon>
        <taxon>Catenulisporaceae</taxon>
        <taxon>Catenulispora</taxon>
    </lineage>
</organism>
<dbReference type="Proteomes" id="UP001500751">
    <property type="component" value="Unassembled WGS sequence"/>
</dbReference>
<protein>
    <recommendedName>
        <fullName evidence="5">DUF2142 domain-containing protein</fullName>
    </recommendedName>
</protein>
<dbReference type="RefSeq" id="WP_344665176.1">
    <property type="nucleotide sequence ID" value="NZ_BAAAQN010000008.1"/>
</dbReference>
<evidence type="ECO:0000313" key="3">
    <source>
        <dbReference type="EMBL" id="GAA2022173.1"/>
    </source>
</evidence>
<feature type="transmembrane region" description="Helical" evidence="2">
    <location>
        <begin position="199"/>
        <end position="217"/>
    </location>
</feature>
<evidence type="ECO:0008006" key="5">
    <source>
        <dbReference type="Google" id="ProtNLM"/>
    </source>
</evidence>
<dbReference type="EMBL" id="BAAAQN010000008">
    <property type="protein sequence ID" value="GAA2022173.1"/>
    <property type="molecule type" value="Genomic_DNA"/>
</dbReference>
<proteinExistence type="predicted"/>
<feature type="transmembrane region" description="Helical" evidence="2">
    <location>
        <begin position="407"/>
        <end position="426"/>
    </location>
</feature>
<evidence type="ECO:0000256" key="1">
    <source>
        <dbReference type="SAM" id="MobiDB-lite"/>
    </source>
</evidence>
<keyword evidence="2" id="KW-0472">Membrane</keyword>
<keyword evidence="2" id="KW-0812">Transmembrane</keyword>
<evidence type="ECO:0000256" key="2">
    <source>
        <dbReference type="SAM" id="Phobius"/>
    </source>
</evidence>
<reference evidence="4" key="1">
    <citation type="journal article" date="2019" name="Int. J. Syst. Evol. Microbiol.">
        <title>The Global Catalogue of Microorganisms (GCM) 10K type strain sequencing project: providing services to taxonomists for standard genome sequencing and annotation.</title>
        <authorList>
            <consortium name="The Broad Institute Genomics Platform"/>
            <consortium name="The Broad Institute Genome Sequencing Center for Infectious Disease"/>
            <person name="Wu L."/>
            <person name="Ma J."/>
        </authorList>
    </citation>
    <scope>NUCLEOTIDE SEQUENCE [LARGE SCALE GENOMIC DNA]</scope>
    <source>
        <strain evidence="4">JCM 16014</strain>
    </source>
</reference>
<comment type="caution">
    <text evidence="3">The sequence shown here is derived from an EMBL/GenBank/DDBJ whole genome shotgun (WGS) entry which is preliminary data.</text>
</comment>
<feature type="transmembrane region" description="Helical" evidence="2">
    <location>
        <begin position="438"/>
        <end position="461"/>
    </location>
</feature>
<feature type="transmembrane region" description="Helical" evidence="2">
    <location>
        <begin position="511"/>
        <end position="529"/>
    </location>
</feature>
<feature type="transmembrane region" description="Helical" evidence="2">
    <location>
        <begin position="261"/>
        <end position="287"/>
    </location>
</feature>
<feature type="transmembrane region" description="Helical" evidence="2">
    <location>
        <begin position="383"/>
        <end position="400"/>
    </location>
</feature>
<evidence type="ECO:0000313" key="4">
    <source>
        <dbReference type="Proteomes" id="UP001500751"/>
    </source>
</evidence>
<feature type="region of interest" description="Disordered" evidence="1">
    <location>
        <begin position="540"/>
        <end position="589"/>
    </location>
</feature>
<name>A0ABP5FD30_9ACTN</name>